<proteinExistence type="predicted"/>
<dbReference type="Pfam" id="PF13966">
    <property type="entry name" value="zf-RVT"/>
    <property type="match status" value="1"/>
</dbReference>
<dbReference type="SUPFAM" id="SSF56672">
    <property type="entry name" value="DNA/RNA polymerases"/>
    <property type="match status" value="1"/>
</dbReference>
<dbReference type="Pfam" id="PF00078">
    <property type="entry name" value="RVT_1"/>
    <property type="match status" value="1"/>
</dbReference>
<dbReference type="PANTHER" id="PTHR33116:SF84">
    <property type="entry name" value="RNA-DIRECTED DNA POLYMERASE"/>
    <property type="match status" value="1"/>
</dbReference>
<dbReference type="InterPro" id="IPR043502">
    <property type="entry name" value="DNA/RNA_pol_sf"/>
</dbReference>
<dbReference type="CDD" id="cd01650">
    <property type="entry name" value="RT_nLTR_like"/>
    <property type="match status" value="1"/>
</dbReference>
<protein>
    <recommendedName>
        <fullName evidence="2">Reverse transcriptase domain-containing protein</fullName>
    </recommendedName>
</protein>
<sequence>MKKAKEKVGSSTSNLVRQLNGGGFKESVLGSVPAIKKFVFGNSSETETNGVMNGGSYASVAAGLKEQVHFCPPEVLDSGEKGIKGKYGAGNSDLKSNDVNNSPVPKSNGAHDLPNAKQKGAAYVSDARQGIGSMDVSSEVGGSSSKGGIGGGINGNEVKMEYRVKNKGNALNTKPGNSKLVNTEPLSADPVRVKLSNSTMYSVTSKLKSLKKPLRKLALEQGNLAERVKFLRKELGRIQEALVADNSSQDLRDEELIYLHALKDAEEDEELFLKQKAKIDWLAAGDQNTSYFHKAVKGWQSRSRINGIKDMNGNYHEGEQAGEAFVDHFKSFMGNEVPMQSLVDPNSLFTKHVPREVADYMVRPVTKEEVKEAIFDIDDDKAPGLDGFSAKIFKASWSIVGDEVCRAIQEFFENGKLLTEINATIISLIPKCHSPSNVADYRPIACCNVLYKGITKVICNRIKHSFDLVVSNNQSAFIPGRQIVDNVFIAQELMRNYHRKGGARRLAVKIDLQKAYDTVNHDFLEKCLIHFVYHPCMVGWIMKCLRSACYSINVNGDSYGFFKGKRGLRQGDPMSPYLFTLVMEVLTLIINRRIREAGNFNYHWKCRKLGITNLCFANDLLIFVNADCDSVKVIKVALEEFSGVSGLLPNMNKSTMYFGNVLPCTKAEIMDLLPFKVGVLPVRYLGLPLLAKRLYSKDCASLIDRVKKRVDDWKNKSLSFAGRLQLIKSVLASMQVYWASVFLLPISIIEDIERIINKFLWTQTDNCKGKVRVSWNEVCFPKSQGGLGIKSLKVRNKALVSKLVWNIISGKENIWTKWIQTHRLEGRSLWEIPDKRDKCWSWRNIMKCRDVVWPHCYTQIGNGETTSVWFDMWHPLSPLCSFISNRVINRAGLSTYTKVKDVVVDGRWAWPEEWRDMFPGLFNSEPPKLIIGKADKVVWRSNDGSLGLFSTKAAFSDLCDRQQDVHWAPLVWFSQSIPRHSFTLWMACKRRLLTQDRLQKWDVEGELKCVFCRNQRDSHTHLFFECDYYRQVWNRLKRRAMLDNAPDSLEECTSYISASPKSKSIRSIIQRLMFGAIVYFIWQERNWRISRKGKEIKGVWLHFLLFMDSVLALWVKKLGGGWNMLVHNAAEFSSTENVWDDVFILMVVAFQLYGSEVGNYVVAAVSALWAVNVSTIWSKAFTNSLAAVFVLGYSAVHRYMENPGSGHEENIIDQWLRMSFVTLFGINTNRNRGYYYEWLGFLAASTGYIRTWNIRNIGWFDGGYAIRYKVTQGCTRNGWMPTHIHNEVIYCCCW</sequence>
<reference evidence="3 4" key="1">
    <citation type="submission" date="2024-04" db="EMBL/GenBank/DDBJ databases">
        <title>The reference genome of an endangered Asteraceae, Deinandra increscens subsp. villosa, native to the Central Coast of California.</title>
        <authorList>
            <person name="Guilliams M."/>
            <person name="Hasenstab-Lehman K."/>
            <person name="Meyer R."/>
            <person name="Mcevoy S."/>
        </authorList>
    </citation>
    <scope>NUCLEOTIDE SEQUENCE [LARGE SCALE GENOMIC DNA]</scope>
    <source>
        <tissue evidence="3">Leaf</tissue>
    </source>
</reference>
<keyword evidence="4" id="KW-1185">Reference proteome</keyword>
<gene>
    <name evidence="3" type="ORF">SSX86_008299</name>
</gene>
<feature type="compositionally biased region" description="Polar residues" evidence="1">
    <location>
        <begin position="93"/>
        <end position="105"/>
    </location>
</feature>
<accession>A0AAP0DBF6</accession>
<dbReference type="PROSITE" id="PS50878">
    <property type="entry name" value="RT_POL"/>
    <property type="match status" value="1"/>
</dbReference>
<dbReference type="Proteomes" id="UP001408789">
    <property type="component" value="Unassembled WGS sequence"/>
</dbReference>
<evidence type="ECO:0000313" key="4">
    <source>
        <dbReference type="Proteomes" id="UP001408789"/>
    </source>
</evidence>
<evidence type="ECO:0000313" key="3">
    <source>
        <dbReference type="EMBL" id="KAK9071869.1"/>
    </source>
</evidence>
<dbReference type="InterPro" id="IPR000477">
    <property type="entry name" value="RT_dom"/>
</dbReference>
<dbReference type="PANTHER" id="PTHR33116">
    <property type="entry name" value="REVERSE TRANSCRIPTASE ZINC-BINDING DOMAIN-CONTAINING PROTEIN-RELATED-RELATED"/>
    <property type="match status" value="1"/>
</dbReference>
<name>A0AAP0DBF6_9ASTR</name>
<dbReference type="InterPro" id="IPR026960">
    <property type="entry name" value="RVT-Znf"/>
</dbReference>
<dbReference type="EMBL" id="JBCNJP010000010">
    <property type="protein sequence ID" value="KAK9071869.1"/>
    <property type="molecule type" value="Genomic_DNA"/>
</dbReference>
<comment type="caution">
    <text evidence="3">The sequence shown here is derived from an EMBL/GenBank/DDBJ whole genome shotgun (WGS) entry which is preliminary data.</text>
</comment>
<organism evidence="3 4">
    <name type="scientific">Deinandra increscens subsp. villosa</name>
    <dbReference type="NCBI Taxonomy" id="3103831"/>
    <lineage>
        <taxon>Eukaryota</taxon>
        <taxon>Viridiplantae</taxon>
        <taxon>Streptophyta</taxon>
        <taxon>Embryophyta</taxon>
        <taxon>Tracheophyta</taxon>
        <taxon>Spermatophyta</taxon>
        <taxon>Magnoliopsida</taxon>
        <taxon>eudicotyledons</taxon>
        <taxon>Gunneridae</taxon>
        <taxon>Pentapetalae</taxon>
        <taxon>asterids</taxon>
        <taxon>campanulids</taxon>
        <taxon>Asterales</taxon>
        <taxon>Asteraceae</taxon>
        <taxon>Asteroideae</taxon>
        <taxon>Heliantheae alliance</taxon>
        <taxon>Madieae</taxon>
        <taxon>Madiinae</taxon>
        <taxon>Deinandra</taxon>
    </lineage>
</organism>
<evidence type="ECO:0000256" key="1">
    <source>
        <dbReference type="SAM" id="MobiDB-lite"/>
    </source>
</evidence>
<feature type="region of interest" description="Disordered" evidence="1">
    <location>
        <begin position="82"/>
        <end position="115"/>
    </location>
</feature>
<evidence type="ECO:0000259" key="2">
    <source>
        <dbReference type="PROSITE" id="PS50878"/>
    </source>
</evidence>
<feature type="domain" description="Reverse transcriptase" evidence="2">
    <location>
        <begin position="410"/>
        <end position="689"/>
    </location>
</feature>